<feature type="site" description="Important for substrate specificity" evidence="9">
    <location>
        <position position="70"/>
    </location>
</feature>
<gene>
    <name evidence="10" type="ORF">ABB25_09865</name>
</gene>
<feature type="site" description="Important for substrate specificity" evidence="9">
    <location>
        <position position="152"/>
    </location>
</feature>
<keyword evidence="2 9" id="KW-0963">Cytoplasm</keyword>
<evidence type="ECO:0000256" key="4">
    <source>
        <dbReference type="ARBA" id="ARBA00023080"/>
    </source>
</evidence>
<proteinExistence type="inferred from homology"/>
<comment type="caution">
    <text evidence="9">Lacks conserved residue(s) required for the propagation of feature annotation.</text>
</comment>
<dbReference type="NCBIfam" id="TIGR00172">
    <property type="entry name" value="maf"/>
    <property type="match status" value="1"/>
</dbReference>
<comment type="caution">
    <text evidence="10">The sequence shown here is derived from an EMBL/GenBank/DDBJ whole genome shotgun (WGS) entry which is preliminary data.</text>
</comment>
<dbReference type="EC" id="3.6.1.-" evidence="9"/>
<comment type="catalytic activity">
    <reaction evidence="5 9">
        <text>N(7)-methyl-GTP + H2O = N(7)-methyl-GMP + diphosphate + H(+)</text>
        <dbReference type="Rhea" id="RHEA:58744"/>
        <dbReference type="ChEBI" id="CHEBI:15377"/>
        <dbReference type="ChEBI" id="CHEBI:15378"/>
        <dbReference type="ChEBI" id="CHEBI:33019"/>
        <dbReference type="ChEBI" id="CHEBI:58285"/>
        <dbReference type="ChEBI" id="CHEBI:87133"/>
    </reaction>
</comment>
<dbReference type="GO" id="GO:0047429">
    <property type="term" value="F:nucleoside triphosphate diphosphatase activity"/>
    <property type="evidence" value="ECO:0007669"/>
    <property type="project" value="InterPro"/>
</dbReference>
<evidence type="ECO:0000256" key="1">
    <source>
        <dbReference type="ARBA" id="ARBA00004496"/>
    </source>
</evidence>
<dbReference type="RefSeq" id="WP_057666404.1">
    <property type="nucleotide sequence ID" value="NZ_LDJH01000016.1"/>
</dbReference>
<comment type="function">
    <text evidence="6 9">Nucleoside triphosphate pyrophosphatase that hydrolyzes 7-methyl-GTP (m(7)GTP). May have a dual role in cell division arrest and in preventing the incorporation of modified nucleotides into cellular nucleic acids.</text>
</comment>
<dbReference type="PATRIC" id="fig|266128.3.peg.842"/>
<evidence type="ECO:0000313" key="11">
    <source>
        <dbReference type="Proteomes" id="UP000051254"/>
    </source>
</evidence>
<organism evidence="10 11">
    <name type="scientific">Stenotrophomonas koreensis</name>
    <dbReference type="NCBI Taxonomy" id="266128"/>
    <lineage>
        <taxon>Bacteria</taxon>
        <taxon>Pseudomonadati</taxon>
        <taxon>Pseudomonadota</taxon>
        <taxon>Gammaproteobacteria</taxon>
        <taxon>Lysobacterales</taxon>
        <taxon>Lysobacteraceae</taxon>
        <taxon>Stenotrophomonas</taxon>
    </lineage>
</organism>
<dbReference type="PANTHER" id="PTHR43213">
    <property type="entry name" value="BIFUNCTIONAL DTTP/UTP PYROPHOSPHATASE/METHYLTRANSFERASE PROTEIN-RELATED"/>
    <property type="match status" value="1"/>
</dbReference>
<evidence type="ECO:0000256" key="2">
    <source>
        <dbReference type="ARBA" id="ARBA00022490"/>
    </source>
</evidence>
<name>A0A0R0BW94_9GAMM</name>
<sequence>MPSLILASTSPYRRDLLQRLGVDFQCVRPEVDETPHPGETADALARRLACEKALAVARQHPGHWVIGSDQCAGLDGRILGKPGSEAAACAQLAAMSGRRVDFHTAVCVARDEQLFQACDLTCVHFRTLDAAAVARYVAREQPLDCAGSFKCEGLGISLFEAIDNHDPTALVGLPLIATCRLLRQAGFVLP</sequence>
<dbReference type="HAMAP" id="MF_00528">
    <property type="entry name" value="Maf"/>
    <property type="match status" value="1"/>
</dbReference>
<dbReference type="GO" id="GO:0009117">
    <property type="term" value="P:nucleotide metabolic process"/>
    <property type="evidence" value="ECO:0007669"/>
    <property type="project" value="UniProtKB-KW"/>
</dbReference>
<reference evidence="10 11" key="1">
    <citation type="submission" date="2015-05" db="EMBL/GenBank/DDBJ databases">
        <title>Genome sequencing and analysis of members of genus Stenotrophomonas.</title>
        <authorList>
            <person name="Patil P.P."/>
            <person name="Midha S."/>
            <person name="Patil P.B."/>
        </authorList>
    </citation>
    <scope>NUCLEOTIDE SEQUENCE [LARGE SCALE GENOMIC DNA]</scope>
    <source>
        <strain evidence="10 11">DSM 17805</strain>
    </source>
</reference>
<feature type="site" description="Important for substrate specificity" evidence="9">
    <location>
        <position position="12"/>
    </location>
</feature>
<evidence type="ECO:0000256" key="6">
    <source>
        <dbReference type="ARBA" id="ARBA00053369"/>
    </source>
</evidence>
<dbReference type="AlphaFoldDB" id="A0A0R0BW94"/>
<dbReference type="Gene3D" id="3.90.950.10">
    <property type="match status" value="1"/>
</dbReference>
<dbReference type="InterPro" id="IPR029001">
    <property type="entry name" value="ITPase-like_fam"/>
</dbReference>
<dbReference type="CDD" id="cd00555">
    <property type="entry name" value="Maf"/>
    <property type="match status" value="1"/>
</dbReference>
<dbReference type="FunFam" id="3.90.950.10:FF:000005">
    <property type="entry name" value="7-methyl-GTP pyrophosphatase"/>
    <property type="match status" value="1"/>
</dbReference>
<dbReference type="EMBL" id="LDJH01000016">
    <property type="protein sequence ID" value="KRG57240.1"/>
    <property type="molecule type" value="Genomic_DNA"/>
</dbReference>
<evidence type="ECO:0000256" key="9">
    <source>
        <dbReference type="HAMAP-Rule" id="MF_00528"/>
    </source>
</evidence>
<evidence type="ECO:0000256" key="5">
    <source>
        <dbReference type="ARBA" id="ARBA00050213"/>
    </source>
</evidence>
<keyword evidence="11" id="KW-1185">Reference proteome</keyword>
<evidence type="ECO:0000256" key="3">
    <source>
        <dbReference type="ARBA" id="ARBA00022801"/>
    </source>
</evidence>
<dbReference type="OrthoDB" id="9813694at2"/>
<accession>A0A0R0BW94</accession>
<evidence type="ECO:0000313" key="10">
    <source>
        <dbReference type="EMBL" id="KRG57240.1"/>
    </source>
</evidence>
<protein>
    <recommendedName>
        <fullName evidence="8 9">7-methyl-GTP pyrophosphatase</fullName>
        <shortName evidence="9">m(7)GTP pyrophosphatase</shortName>
        <ecNumber evidence="9">3.6.1.-</ecNumber>
    </recommendedName>
</protein>
<dbReference type="SUPFAM" id="SSF52972">
    <property type="entry name" value="ITPase-like"/>
    <property type="match status" value="1"/>
</dbReference>
<dbReference type="PANTHER" id="PTHR43213:SF10">
    <property type="entry name" value="7-METHYL-GTP PYROPHOSPHATASE"/>
    <property type="match status" value="1"/>
</dbReference>
<dbReference type="InterPro" id="IPR003697">
    <property type="entry name" value="Maf-like"/>
</dbReference>
<comment type="subcellular location">
    <subcellularLocation>
        <location evidence="1 9">Cytoplasm</location>
    </subcellularLocation>
</comment>
<keyword evidence="4 9" id="KW-0546">Nucleotide metabolism</keyword>
<keyword evidence="3 9" id="KW-0378">Hydrolase</keyword>
<feature type="active site" description="Proton acceptor" evidence="9">
    <location>
        <position position="69"/>
    </location>
</feature>
<evidence type="ECO:0000256" key="7">
    <source>
        <dbReference type="ARBA" id="ARBA00060749"/>
    </source>
</evidence>
<dbReference type="PIRSF" id="PIRSF006305">
    <property type="entry name" value="Maf"/>
    <property type="match status" value="1"/>
</dbReference>
<dbReference type="Pfam" id="PF02545">
    <property type="entry name" value="Maf"/>
    <property type="match status" value="1"/>
</dbReference>
<dbReference type="GO" id="GO:0005737">
    <property type="term" value="C:cytoplasm"/>
    <property type="evidence" value="ECO:0007669"/>
    <property type="project" value="UniProtKB-SubCell"/>
</dbReference>
<comment type="similarity">
    <text evidence="7 9">Belongs to the Maf family. YceF subfamily.</text>
</comment>
<comment type="cofactor">
    <cofactor evidence="9">
        <name>a divalent metal cation</name>
        <dbReference type="ChEBI" id="CHEBI:60240"/>
    </cofactor>
</comment>
<evidence type="ECO:0000256" key="8">
    <source>
        <dbReference type="ARBA" id="ARBA00068163"/>
    </source>
</evidence>
<dbReference type="STRING" id="266128.ABB25_09865"/>
<dbReference type="Proteomes" id="UP000051254">
    <property type="component" value="Unassembled WGS sequence"/>
</dbReference>